<dbReference type="KEGG" id="psez:HME7025_00684"/>
<reference evidence="2" key="1">
    <citation type="submission" date="2018-05" db="EMBL/GenBank/DDBJ databases">
        <title>Pseudarcicella sp. HME7025 Genome sequencing and assembly.</title>
        <authorList>
            <person name="Kim H."/>
            <person name="Kang H."/>
            <person name="Joh K."/>
        </authorList>
    </citation>
    <scope>NUCLEOTIDE SEQUENCE [LARGE SCALE GENOMIC DNA]</scope>
    <source>
        <strain evidence="2">HME7025</strain>
    </source>
</reference>
<dbReference type="AlphaFoldDB" id="A0A2S2DT58"/>
<sequence length="71" mass="7965">MAFKSRRSAQRNVMNAAVDEVLTLAKAMRVGVKSIGDSGENHGSAKQNSPWRSDKKDFFVSFFEKKENLSE</sequence>
<organism evidence="1 2">
    <name type="scientific">Aquirufa nivalisilvae</name>
    <dbReference type="NCBI Taxonomy" id="2516557"/>
    <lineage>
        <taxon>Bacteria</taxon>
        <taxon>Pseudomonadati</taxon>
        <taxon>Bacteroidota</taxon>
        <taxon>Cytophagia</taxon>
        <taxon>Cytophagales</taxon>
        <taxon>Flectobacillaceae</taxon>
        <taxon>Aquirufa</taxon>
    </lineage>
</organism>
<keyword evidence="2" id="KW-1185">Reference proteome</keyword>
<dbReference type="Proteomes" id="UP000245468">
    <property type="component" value="Chromosome"/>
</dbReference>
<evidence type="ECO:0000313" key="1">
    <source>
        <dbReference type="EMBL" id="AWL08556.1"/>
    </source>
</evidence>
<name>A0A2S2DT58_9BACT</name>
<gene>
    <name evidence="1" type="ORF">HME7025_00684</name>
</gene>
<protein>
    <submittedName>
        <fullName evidence="1">Uncharacterized protein</fullName>
    </submittedName>
</protein>
<dbReference type="EMBL" id="CP029346">
    <property type="protein sequence ID" value="AWL08556.1"/>
    <property type="molecule type" value="Genomic_DNA"/>
</dbReference>
<accession>A0A2S2DT58</accession>
<evidence type="ECO:0000313" key="2">
    <source>
        <dbReference type="Proteomes" id="UP000245468"/>
    </source>
</evidence>
<proteinExistence type="predicted"/>